<dbReference type="EC" id="4.1.3.27" evidence="3"/>
<feature type="domain" description="Chorismate-utilising enzyme C-terminal" evidence="9">
    <location>
        <begin position="230"/>
        <end position="484"/>
    </location>
</feature>
<dbReference type="SUPFAM" id="SSF56322">
    <property type="entry name" value="ADC synthase"/>
    <property type="match status" value="1"/>
</dbReference>
<keyword evidence="5" id="KW-0822">Tryptophan biosynthesis</keyword>
<organism evidence="11">
    <name type="scientific">marine metagenome</name>
    <dbReference type="NCBI Taxonomy" id="408172"/>
    <lineage>
        <taxon>unclassified sequences</taxon>
        <taxon>metagenomes</taxon>
        <taxon>ecological metagenomes</taxon>
    </lineage>
</organism>
<reference evidence="11" key="1">
    <citation type="submission" date="2018-05" db="EMBL/GenBank/DDBJ databases">
        <authorList>
            <person name="Lanie J.A."/>
            <person name="Ng W.-L."/>
            <person name="Kazmierczak K.M."/>
            <person name="Andrzejewski T.M."/>
            <person name="Davidsen T.M."/>
            <person name="Wayne K.J."/>
            <person name="Tettelin H."/>
            <person name="Glass J.I."/>
            <person name="Rusch D."/>
            <person name="Podicherti R."/>
            <person name="Tsui H.-C.T."/>
            <person name="Winkler M.E."/>
        </authorList>
    </citation>
    <scope>NUCLEOTIDE SEQUENCE</scope>
</reference>
<dbReference type="InterPro" id="IPR005801">
    <property type="entry name" value="ADC_synthase"/>
</dbReference>
<evidence type="ECO:0000256" key="5">
    <source>
        <dbReference type="ARBA" id="ARBA00022822"/>
    </source>
</evidence>
<protein>
    <recommendedName>
        <fullName evidence="3">anthranilate synthase</fullName>
        <ecNumber evidence="3">4.1.3.27</ecNumber>
    </recommendedName>
</protein>
<dbReference type="EMBL" id="UINC01000950">
    <property type="protein sequence ID" value="SUZ65082.1"/>
    <property type="molecule type" value="Genomic_DNA"/>
</dbReference>
<comment type="similarity">
    <text evidence="2">Belongs to the anthranilate synthase component I family.</text>
</comment>
<dbReference type="InterPro" id="IPR006805">
    <property type="entry name" value="Anth_synth_I_N"/>
</dbReference>
<evidence type="ECO:0000256" key="3">
    <source>
        <dbReference type="ARBA" id="ARBA00012266"/>
    </source>
</evidence>
<comment type="pathway">
    <text evidence="1">Amino-acid biosynthesis; L-tryptophan biosynthesis; L-tryptophan from chorismate: step 1/5.</text>
</comment>
<dbReference type="PANTHER" id="PTHR11236:SF9">
    <property type="entry name" value="ANTHRANILATE SYNTHASE COMPONENT 1"/>
    <property type="match status" value="1"/>
</dbReference>
<gene>
    <name evidence="11" type="ORF">METZ01_LOCUS17936</name>
</gene>
<dbReference type="GO" id="GO:0000162">
    <property type="term" value="P:L-tryptophan biosynthetic process"/>
    <property type="evidence" value="ECO:0007669"/>
    <property type="project" value="UniProtKB-UniPathway"/>
</dbReference>
<keyword evidence="4" id="KW-0028">Amino-acid biosynthesis</keyword>
<evidence type="ECO:0000256" key="1">
    <source>
        <dbReference type="ARBA" id="ARBA00004873"/>
    </source>
</evidence>
<feature type="domain" description="Anthranilate synthase component I N-terminal" evidence="10">
    <location>
        <begin position="29"/>
        <end position="164"/>
    </location>
</feature>
<proteinExistence type="inferred from homology"/>
<dbReference type="PRINTS" id="PR00095">
    <property type="entry name" value="ANTSNTHASEI"/>
</dbReference>
<dbReference type="InterPro" id="IPR019999">
    <property type="entry name" value="Anth_synth_I-like"/>
</dbReference>
<dbReference type="Gene3D" id="3.60.120.10">
    <property type="entry name" value="Anthranilate synthase"/>
    <property type="match status" value="1"/>
</dbReference>
<dbReference type="UniPathway" id="UPA00035">
    <property type="reaction ID" value="UER00040"/>
</dbReference>
<keyword evidence="6" id="KW-0057">Aromatic amino acid biosynthesis</keyword>
<evidence type="ECO:0000256" key="6">
    <source>
        <dbReference type="ARBA" id="ARBA00023141"/>
    </source>
</evidence>
<accession>A0A381PDL1</accession>
<evidence type="ECO:0000256" key="8">
    <source>
        <dbReference type="SAM" id="MobiDB-lite"/>
    </source>
</evidence>
<name>A0A381PDL1_9ZZZZ</name>
<dbReference type="Pfam" id="PF04715">
    <property type="entry name" value="Anth_synt_I_N"/>
    <property type="match status" value="1"/>
</dbReference>
<evidence type="ECO:0000259" key="9">
    <source>
        <dbReference type="Pfam" id="PF00425"/>
    </source>
</evidence>
<dbReference type="PANTHER" id="PTHR11236">
    <property type="entry name" value="AMINOBENZOATE/ANTHRANILATE SYNTHASE"/>
    <property type="match status" value="1"/>
</dbReference>
<evidence type="ECO:0000256" key="2">
    <source>
        <dbReference type="ARBA" id="ARBA00009562"/>
    </source>
</evidence>
<dbReference type="Pfam" id="PF00425">
    <property type="entry name" value="Chorismate_bind"/>
    <property type="match status" value="1"/>
</dbReference>
<feature type="region of interest" description="Disordered" evidence="8">
    <location>
        <begin position="199"/>
        <end position="226"/>
    </location>
</feature>
<evidence type="ECO:0000256" key="4">
    <source>
        <dbReference type="ARBA" id="ARBA00022605"/>
    </source>
</evidence>
<dbReference type="NCBIfam" id="TIGR00564">
    <property type="entry name" value="trpE_most"/>
    <property type="match status" value="1"/>
</dbReference>
<evidence type="ECO:0000256" key="7">
    <source>
        <dbReference type="ARBA" id="ARBA00023239"/>
    </source>
</evidence>
<dbReference type="InterPro" id="IPR015890">
    <property type="entry name" value="Chorismate_C"/>
</dbReference>
<dbReference type="AlphaFoldDB" id="A0A381PDL1"/>
<keyword evidence="7" id="KW-0456">Lyase</keyword>
<evidence type="ECO:0000313" key="11">
    <source>
        <dbReference type="EMBL" id="SUZ65082.1"/>
    </source>
</evidence>
<sequence>MELKPTLEEFRAQATGTGVLPVWREFLFDVDTAVTAYAKIRRPPFGFLLESVVGGDQWARYTFLGSALAQAWRLHGDRAELWTPDDGWSPIVTDDPLADLDQRLRVRRPLATGGLPRLWGGAVGYFGYDVVRQVERLPDEPKDDLGLPDGLFMFMDVVLAIDNLLGRAMAIATVEVENGLDDDELRRRYEEAAEKTQRLVSQLSEEASPPPLEIGAEPSEDPAFSSTMTRKQFEAGVEKIRKYILAGDAFQVVLSQRLAMPMPADPFELYRVLRSVNPSPYLYFLELDGFSLVGSSPEVLVRVEDDIVTVRPIAGTLPRGATPEEDRAFALDLQADEKELAEHRMLVDLARNDVGRVAEYGSITVPDLMIVERFSHVMHLSSQVEGKLKQGLSAIDVFKACFPAGTVSGAPKVRAMEIIDELEPRKRGPYAGAVGYFGWGGTSMDTAITIRTVVVKDGTAYVQAGAGIVADSDPAKEYEETLNKARALLRAGAMLTS</sequence>
<dbReference type="InterPro" id="IPR005256">
    <property type="entry name" value="Anth_synth_I_PabB"/>
</dbReference>
<evidence type="ECO:0000259" key="10">
    <source>
        <dbReference type="Pfam" id="PF04715"/>
    </source>
</evidence>
<dbReference type="GO" id="GO:0004049">
    <property type="term" value="F:anthranilate synthase activity"/>
    <property type="evidence" value="ECO:0007669"/>
    <property type="project" value="UniProtKB-EC"/>
</dbReference>